<dbReference type="PANTHER" id="PTHR43591">
    <property type="entry name" value="METHYLTRANSFERASE"/>
    <property type="match status" value="1"/>
</dbReference>
<accession>A0A9P4WYF0</accession>
<evidence type="ECO:0000313" key="2">
    <source>
        <dbReference type="EMBL" id="KAF3045053.1"/>
    </source>
</evidence>
<dbReference type="PANTHER" id="PTHR43591:SF10">
    <property type="entry name" value="ABC TRANSMEMBRANE TYPE-1 DOMAIN-CONTAINING PROTEIN-RELATED"/>
    <property type="match status" value="1"/>
</dbReference>
<dbReference type="Pfam" id="PF13489">
    <property type="entry name" value="Methyltransf_23"/>
    <property type="match status" value="1"/>
</dbReference>
<evidence type="ECO:0000313" key="3">
    <source>
        <dbReference type="Proteomes" id="UP000758155"/>
    </source>
</evidence>
<feature type="compositionally biased region" description="Pro residues" evidence="1">
    <location>
        <begin position="1"/>
        <end position="10"/>
    </location>
</feature>
<feature type="compositionally biased region" description="Low complexity" evidence="1">
    <location>
        <begin position="19"/>
        <end position="36"/>
    </location>
</feature>
<sequence>MAANGPPPPTVESNERSGAPDTHAARAAAPQDPQTTSIDPPHAPPQHGAATQQHADPPPVAQDQQHVDHADNGALESVNELEPDSASDTDSAFDANSSASTSLASSILNYEYSNGRRYHGYRSGAYVLPNDEQEQDRLDLLHHIFTLILGGKLYDAPIHPPPQRVLDIGTGTGIWAIDFADENPGCEVLGTDLSPIQPTWVPANLKFYIDDAESEWVYGTDEHFDFIHVRTLSGAIGDWEKLTRQCYEHLKPGGWLEFQEPVALCESDDGTIENAHAMLRWQELCNDAAKVFAKEIRVGQTLKQRMLDAGFVDVAEKVVKVPIGPWPKDPRMKEVGRYQREHMAMGIEPYTFGFIGKILGWSEEECRVLIAQVTNDVRRKDVHMYIKFYFVHGRKAPSAQY</sequence>
<dbReference type="GO" id="GO:0008168">
    <property type="term" value="F:methyltransferase activity"/>
    <property type="evidence" value="ECO:0007669"/>
    <property type="project" value="TreeGrafter"/>
</dbReference>
<name>A0A9P4WYF0_9PLEO</name>
<feature type="region of interest" description="Disordered" evidence="1">
    <location>
        <begin position="79"/>
        <end position="100"/>
    </location>
</feature>
<evidence type="ECO:0000256" key="1">
    <source>
        <dbReference type="SAM" id="MobiDB-lite"/>
    </source>
</evidence>
<reference evidence="2" key="1">
    <citation type="submission" date="2019-04" db="EMBL/GenBank/DDBJ databases">
        <title>Sequencing of skin fungus with MAO and IRED activity.</title>
        <authorList>
            <person name="Marsaioli A.J."/>
            <person name="Bonatto J.M.C."/>
            <person name="Reis Junior O."/>
        </authorList>
    </citation>
    <scope>NUCLEOTIDE SEQUENCE</scope>
    <source>
        <strain evidence="2">28M1</strain>
    </source>
</reference>
<gene>
    <name evidence="2" type="ORF">E8E12_006403</name>
</gene>
<dbReference type="CDD" id="cd02440">
    <property type="entry name" value="AdoMet_MTases"/>
    <property type="match status" value="1"/>
</dbReference>
<dbReference type="Gene3D" id="3.40.50.150">
    <property type="entry name" value="Vaccinia Virus protein VP39"/>
    <property type="match status" value="1"/>
</dbReference>
<dbReference type="AlphaFoldDB" id="A0A9P4WYF0"/>
<evidence type="ECO:0008006" key="4">
    <source>
        <dbReference type="Google" id="ProtNLM"/>
    </source>
</evidence>
<dbReference type="SUPFAM" id="SSF53335">
    <property type="entry name" value="S-adenosyl-L-methionine-dependent methyltransferases"/>
    <property type="match status" value="1"/>
</dbReference>
<dbReference type="InterPro" id="IPR029063">
    <property type="entry name" value="SAM-dependent_MTases_sf"/>
</dbReference>
<keyword evidence="3" id="KW-1185">Reference proteome</keyword>
<feature type="compositionally biased region" description="Low complexity" evidence="1">
    <location>
        <begin position="88"/>
        <end position="100"/>
    </location>
</feature>
<feature type="region of interest" description="Disordered" evidence="1">
    <location>
        <begin position="1"/>
        <end position="66"/>
    </location>
</feature>
<dbReference type="OrthoDB" id="2013972at2759"/>
<dbReference type="EMBL" id="SWKV01000007">
    <property type="protein sequence ID" value="KAF3045053.1"/>
    <property type="molecule type" value="Genomic_DNA"/>
</dbReference>
<organism evidence="2 3">
    <name type="scientific">Didymella heteroderae</name>
    <dbReference type="NCBI Taxonomy" id="1769908"/>
    <lineage>
        <taxon>Eukaryota</taxon>
        <taxon>Fungi</taxon>
        <taxon>Dikarya</taxon>
        <taxon>Ascomycota</taxon>
        <taxon>Pezizomycotina</taxon>
        <taxon>Dothideomycetes</taxon>
        <taxon>Pleosporomycetidae</taxon>
        <taxon>Pleosporales</taxon>
        <taxon>Pleosporineae</taxon>
        <taxon>Didymellaceae</taxon>
        <taxon>Didymella</taxon>
    </lineage>
</organism>
<dbReference type="Proteomes" id="UP000758155">
    <property type="component" value="Unassembled WGS sequence"/>
</dbReference>
<proteinExistence type="predicted"/>
<protein>
    <recommendedName>
        <fullName evidence="4">Methyltransferase</fullName>
    </recommendedName>
</protein>
<comment type="caution">
    <text evidence="2">The sequence shown here is derived from an EMBL/GenBank/DDBJ whole genome shotgun (WGS) entry which is preliminary data.</text>
</comment>